<dbReference type="eggNOG" id="COG3093">
    <property type="taxonomic scope" value="Bacteria"/>
</dbReference>
<feature type="region of interest" description="Disordered" evidence="1">
    <location>
        <begin position="1238"/>
        <end position="1258"/>
    </location>
</feature>
<protein>
    <submittedName>
        <fullName evidence="2">Uncharacterized protein</fullName>
    </submittedName>
</protein>
<accession>J1GZT9</accession>
<dbReference type="Proteomes" id="UP000002941">
    <property type="component" value="Unassembled WGS sequence"/>
</dbReference>
<gene>
    <name evidence="2" type="ORF">HMPREF1318_2622</name>
</gene>
<keyword evidence="3" id="KW-1185">Reference proteome</keyword>
<comment type="caution">
    <text evidence="2">The sequence shown here is derived from an EMBL/GenBank/DDBJ whole genome shotgun (WGS) entry which is preliminary data.</text>
</comment>
<name>J1GZT9_9ACTO</name>
<evidence type="ECO:0000313" key="3">
    <source>
        <dbReference type="Proteomes" id="UP000002941"/>
    </source>
</evidence>
<organism evidence="2 3">
    <name type="scientific">Actinomyces massiliensis F0489</name>
    <dbReference type="NCBI Taxonomy" id="1125718"/>
    <lineage>
        <taxon>Bacteria</taxon>
        <taxon>Bacillati</taxon>
        <taxon>Actinomycetota</taxon>
        <taxon>Actinomycetes</taxon>
        <taxon>Actinomycetales</taxon>
        <taxon>Actinomycetaceae</taxon>
        <taxon>Actinomyces</taxon>
    </lineage>
</organism>
<evidence type="ECO:0000256" key="1">
    <source>
        <dbReference type="SAM" id="MobiDB-lite"/>
    </source>
</evidence>
<evidence type="ECO:0000313" key="2">
    <source>
        <dbReference type="EMBL" id="EJF38645.1"/>
    </source>
</evidence>
<sequence length="1258" mass="141247">MKNPELITADDLNSWPDNDARDAQENFPRLVRKLLHETPGVSAVSVRAGNGVSAPGYDGIAQLDEPVSVLPSGSLRFEFGTNKDIDTKASKDYRKRSKQNDAASHVFVFATPRRWSGKDKWLEERRSEGKFANVWALDADDLEAWLETSPSSHYWISEHLGKQPDKARTLEQWWGSFHQATHPELPLSMFTAGRESTRDKLRELLTKAPRTITIQADWRDDCLAFIYASLAADAENQLDALDQSVIIVKSVGVWNRISRQAGKSILIPAVDGAETKLAIDNGHHVIKIVDREQVVYGKVDVELPRVSRPDVQSLLNDCGVNFQKAGYLAGLARRNMPSFVRALTCNTAIQTPMWATDTSASMLAALTLVGAWDANNDKDKQAIAALVGSDYDTVTSLCQQRADGNDPVMSHSGSVWRFASLEEAFRCLSSRITDGVIERWKQLVLDVLSEANPSYGLNPLEKVEQQLNQPTSQIQYSEELKSGIARSLAMVGSMDGDGALSGKLRESVVDITNQLLNQAVGDDSGRVWNLIGPRLRYLAEAAPQKFIDVMINNLRQDASSLLRAYYADSNDILFGDPWFHPHLLWALEVLAWSEEYFDDAIECLTLLAANPTDDKQRGNRPDESLAAILCGWANFTTVPSGEKLAALDSVKRISATVGWDLLFALWPDYSAVITPPATPHFRADWCPLTDKPVKWEERSSFFQGLVERALTWSDVTSSNLKRLVNHINRGIMPEDRVKIIDYLDELAFSTEYNDDDRYLVWHTLRQLATSHYHHRAAEWSLPEEEVDRLLELSDRWKPTSPVLRHLYLFNHNPGLLDCALHRDLDDYGQIVEQRRQDALSEILSVPQKLDDLEILASRAVASWVLGQMLADRQELDFWDIALWVDSSDSKLTAVVDGYLYRALRQRGASWLQDVLDDPRLTALQRAAVLRCVPAEWDYWEVVARSQDDNNAYWKTAEMRVLPPNRMRYAIGRLVACGRAWDAIDSVSLSIRSAKQEGVKTDLTADVLIGLLHVACTQESVKISSLSYKVGQVLDHIVELKADQVDVARLEILFYLLIGDYREPIVLHHTLATESHLFVRLMEVAHRGETMLGMDRSASFRIAMSVLDGWRGCPGVTADGEIDAVVMQQWVETARQGLAAAELSDKGDHQIGRLLANSPEDENGMWPLPAVCELIDEVGSENLDEGFIVGMCRGLMSSVRGVYDGGQQEREHAQRYRTWSKQIRSTSRHTARLLGKAAERYEEQAGREDERALARQDEL</sequence>
<dbReference type="EMBL" id="AKFT01000187">
    <property type="protein sequence ID" value="EJF38645.1"/>
    <property type="molecule type" value="Genomic_DNA"/>
</dbReference>
<dbReference type="OrthoDB" id="4547231at2"/>
<reference evidence="2 3" key="1">
    <citation type="submission" date="2012-05" db="EMBL/GenBank/DDBJ databases">
        <authorList>
            <person name="Harkins D.M."/>
            <person name="Madupu R."/>
            <person name="Durkin A.S."/>
            <person name="Torralba M."/>
            <person name="Methe B."/>
            <person name="Sutton G.G."/>
            <person name="Nelson K.E."/>
        </authorList>
    </citation>
    <scope>NUCLEOTIDE SEQUENCE [LARGE SCALE GENOMIC DNA]</scope>
    <source>
        <strain evidence="2 3">F0489</strain>
    </source>
</reference>
<dbReference type="AlphaFoldDB" id="J1GZT9"/>
<dbReference type="RefSeq" id="WP_008732944.1">
    <property type="nucleotide sequence ID" value="NZ_AKFT01000187.1"/>
</dbReference>
<dbReference type="PATRIC" id="fig|1125718.3.peg.2420"/>
<proteinExistence type="predicted"/>
<feature type="region of interest" description="Disordered" evidence="1">
    <location>
        <begin position="1"/>
        <end position="23"/>
    </location>
</feature>